<feature type="region of interest" description="Disordered" evidence="1">
    <location>
        <begin position="43"/>
        <end position="77"/>
    </location>
</feature>
<keyword evidence="3" id="KW-1185">Reference proteome</keyword>
<feature type="compositionally biased region" description="Polar residues" evidence="1">
    <location>
        <begin position="43"/>
        <end position="53"/>
    </location>
</feature>
<sequence length="110" mass="12543">MSCIYEDQLEAEQVFEATACQTMSRTEQETFQEAALEVRYHTDNNAPMSGYNHNSDHAASENDNSDNDSSTEGKYDGTASTEARLFSTYSCFHLSQRFMLFALGIHLWFF</sequence>
<dbReference type="EMBL" id="KN827816">
    <property type="protein sequence ID" value="KIK75846.1"/>
    <property type="molecule type" value="Genomic_DNA"/>
</dbReference>
<dbReference type="Proteomes" id="UP000054538">
    <property type="component" value="Unassembled WGS sequence"/>
</dbReference>
<evidence type="ECO:0000256" key="1">
    <source>
        <dbReference type="SAM" id="MobiDB-lite"/>
    </source>
</evidence>
<organism evidence="2 3">
    <name type="scientific">Paxillus rubicundulus Ve08.2h10</name>
    <dbReference type="NCBI Taxonomy" id="930991"/>
    <lineage>
        <taxon>Eukaryota</taxon>
        <taxon>Fungi</taxon>
        <taxon>Dikarya</taxon>
        <taxon>Basidiomycota</taxon>
        <taxon>Agaricomycotina</taxon>
        <taxon>Agaricomycetes</taxon>
        <taxon>Agaricomycetidae</taxon>
        <taxon>Boletales</taxon>
        <taxon>Paxilineae</taxon>
        <taxon>Paxillaceae</taxon>
        <taxon>Paxillus</taxon>
    </lineage>
</organism>
<name>A0A0D0CXG9_9AGAM</name>
<gene>
    <name evidence="2" type="ORF">PAXRUDRAFT_18628</name>
</gene>
<dbReference type="HOGENOM" id="CLU_2171851_0_0_1"/>
<reference evidence="2 3" key="1">
    <citation type="submission" date="2014-04" db="EMBL/GenBank/DDBJ databases">
        <authorList>
            <consortium name="DOE Joint Genome Institute"/>
            <person name="Kuo A."/>
            <person name="Kohler A."/>
            <person name="Jargeat P."/>
            <person name="Nagy L.G."/>
            <person name="Floudas D."/>
            <person name="Copeland A."/>
            <person name="Barry K.W."/>
            <person name="Cichocki N."/>
            <person name="Veneault-Fourrey C."/>
            <person name="LaButti K."/>
            <person name="Lindquist E.A."/>
            <person name="Lipzen A."/>
            <person name="Lundell T."/>
            <person name="Morin E."/>
            <person name="Murat C."/>
            <person name="Sun H."/>
            <person name="Tunlid A."/>
            <person name="Henrissat B."/>
            <person name="Grigoriev I.V."/>
            <person name="Hibbett D.S."/>
            <person name="Martin F."/>
            <person name="Nordberg H.P."/>
            <person name="Cantor M.N."/>
            <person name="Hua S.X."/>
        </authorList>
    </citation>
    <scope>NUCLEOTIDE SEQUENCE [LARGE SCALE GENOMIC DNA]</scope>
    <source>
        <strain evidence="2 3">Ve08.2h10</strain>
    </source>
</reference>
<reference evidence="3" key="2">
    <citation type="submission" date="2015-01" db="EMBL/GenBank/DDBJ databases">
        <title>Evolutionary Origins and Diversification of the Mycorrhizal Mutualists.</title>
        <authorList>
            <consortium name="DOE Joint Genome Institute"/>
            <consortium name="Mycorrhizal Genomics Consortium"/>
            <person name="Kohler A."/>
            <person name="Kuo A."/>
            <person name="Nagy L.G."/>
            <person name="Floudas D."/>
            <person name="Copeland A."/>
            <person name="Barry K.W."/>
            <person name="Cichocki N."/>
            <person name="Veneault-Fourrey C."/>
            <person name="LaButti K."/>
            <person name="Lindquist E.A."/>
            <person name="Lipzen A."/>
            <person name="Lundell T."/>
            <person name="Morin E."/>
            <person name="Murat C."/>
            <person name="Riley R."/>
            <person name="Ohm R."/>
            <person name="Sun H."/>
            <person name="Tunlid A."/>
            <person name="Henrissat B."/>
            <person name="Grigoriev I.V."/>
            <person name="Hibbett D.S."/>
            <person name="Martin F."/>
        </authorList>
    </citation>
    <scope>NUCLEOTIDE SEQUENCE [LARGE SCALE GENOMIC DNA]</scope>
    <source>
        <strain evidence="3">Ve08.2h10</strain>
    </source>
</reference>
<protein>
    <submittedName>
        <fullName evidence="2">Uncharacterized protein</fullName>
    </submittedName>
</protein>
<evidence type="ECO:0000313" key="2">
    <source>
        <dbReference type="EMBL" id="KIK75846.1"/>
    </source>
</evidence>
<proteinExistence type="predicted"/>
<dbReference type="InParanoid" id="A0A0D0CXG9"/>
<accession>A0A0D0CXG9</accession>
<evidence type="ECO:0000313" key="3">
    <source>
        <dbReference type="Proteomes" id="UP000054538"/>
    </source>
</evidence>
<dbReference type="AlphaFoldDB" id="A0A0D0CXG9"/>